<dbReference type="KEGG" id="nvn:NVIE_027990"/>
<dbReference type="GO" id="GO:0035556">
    <property type="term" value="P:intracellular signal transduction"/>
    <property type="evidence" value="ECO:0007669"/>
    <property type="project" value="InterPro"/>
</dbReference>
<dbReference type="AlphaFoldDB" id="A0A060HUG4"/>
<gene>
    <name evidence="3" type="ORF">NVIE_027990</name>
</gene>
<feature type="region of interest" description="Disordered" evidence="1">
    <location>
        <begin position="1"/>
        <end position="29"/>
    </location>
</feature>
<dbReference type="STRING" id="926571.NVIE_027990"/>
<dbReference type="InterPro" id="IPR001054">
    <property type="entry name" value="A/G_cyclase"/>
</dbReference>
<dbReference type="CDD" id="cd07302">
    <property type="entry name" value="CHD"/>
    <property type="match status" value="1"/>
</dbReference>
<keyword evidence="3" id="KW-0808">Transferase</keyword>
<evidence type="ECO:0000313" key="4">
    <source>
        <dbReference type="Proteomes" id="UP000027093"/>
    </source>
</evidence>
<dbReference type="Pfam" id="PF00211">
    <property type="entry name" value="Guanylate_cyc"/>
    <property type="match status" value="1"/>
</dbReference>
<keyword evidence="4" id="KW-1185">Reference proteome</keyword>
<protein>
    <submittedName>
        <fullName evidence="3">Putative adenylate cyclase (Modular protein)</fullName>
        <ecNumber evidence="3">2.7.3.-</ecNumber>
    </submittedName>
</protein>
<feature type="compositionally biased region" description="Acidic residues" evidence="1">
    <location>
        <begin position="14"/>
        <end position="28"/>
    </location>
</feature>
<accession>A0A060HUG4</accession>
<dbReference type="GO" id="GO:0016740">
    <property type="term" value="F:transferase activity"/>
    <property type="evidence" value="ECO:0007669"/>
    <property type="project" value="UniProtKB-KW"/>
</dbReference>
<evidence type="ECO:0000313" key="3">
    <source>
        <dbReference type="EMBL" id="AIC17076.1"/>
    </source>
</evidence>
<reference evidence="3 4" key="1">
    <citation type="journal article" date="2014" name="Int. J. Syst. Evol. Microbiol.">
        <title>Nitrososphaera viennensis gen. nov., sp. nov., an aerobic and mesophilic, ammonia-oxidizing archaeon from soil and a member of the archaeal phylum Thaumarchaeota.</title>
        <authorList>
            <person name="Stieglmeier M."/>
            <person name="Klingl A."/>
            <person name="Alves R.J."/>
            <person name="Rittmann S.K."/>
            <person name="Melcher M."/>
            <person name="Leisch N."/>
            <person name="Schleper C."/>
        </authorList>
    </citation>
    <scope>NUCLEOTIDE SEQUENCE [LARGE SCALE GENOMIC DNA]</scope>
    <source>
        <strain evidence="3">EN76</strain>
    </source>
</reference>
<feature type="domain" description="Guanylate cyclase" evidence="2">
    <location>
        <begin position="69"/>
        <end position="201"/>
    </location>
</feature>
<dbReference type="InterPro" id="IPR029787">
    <property type="entry name" value="Nucleotide_cyclase"/>
</dbReference>
<evidence type="ECO:0000259" key="2">
    <source>
        <dbReference type="PROSITE" id="PS50125"/>
    </source>
</evidence>
<evidence type="ECO:0000256" key="1">
    <source>
        <dbReference type="SAM" id="MobiDB-lite"/>
    </source>
</evidence>
<dbReference type="EMBL" id="CP007536">
    <property type="protein sequence ID" value="AIC17076.1"/>
    <property type="molecule type" value="Genomic_DNA"/>
</dbReference>
<dbReference type="HOGENOM" id="CLU_089864_0_0_2"/>
<dbReference type="SUPFAM" id="SSF55073">
    <property type="entry name" value="Nucleotide cyclase"/>
    <property type="match status" value="1"/>
</dbReference>
<feature type="compositionally biased region" description="Polar residues" evidence="1">
    <location>
        <begin position="1"/>
        <end position="11"/>
    </location>
</feature>
<organism evidence="3 4">
    <name type="scientific">Nitrososphaera viennensis EN76</name>
    <dbReference type="NCBI Taxonomy" id="926571"/>
    <lineage>
        <taxon>Archaea</taxon>
        <taxon>Nitrososphaerota</taxon>
        <taxon>Nitrososphaeria</taxon>
        <taxon>Nitrososphaerales</taxon>
        <taxon>Nitrososphaeraceae</taxon>
        <taxon>Nitrososphaera</taxon>
    </lineage>
</organism>
<name>A0A060HUG4_9ARCH</name>
<dbReference type="Gene3D" id="3.30.70.1230">
    <property type="entry name" value="Nucleotide cyclase"/>
    <property type="match status" value="1"/>
</dbReference>
<dbReference type="GO" id="GO:0009190">
    <property type="term" value="P:cyclic nucleotide biosynthetic process"/>
    <property type="evidence" value="ECO:0007669"/>
    <property type="project" value="InterPro"/>
</dbReference>
<dbReference type="Proteomes" id="UP000027093">
    <property type="component" value="Chromosome"/>
</dbReference>
<sequence length="270" mass="28932">MQISGGMSSTIEDGGGDDDDYGGEEGLDDFPIVGSAQEILDDKPSASSSSFDFPAEEEVSFSGKSENYCVCFIDMVNSTVVTSGLASAKLVRYYSIFLNATAAIAKNFGAKVIKNAGDCLIYYFPATSDPASNAAFSDVLECCTAMIDANKVINARLNTEGLPPLGYRISADYGKVEVARSATSNSDDLFGSTMNLCAKINSKAPKNGVVVGADLYRVIQSIPAVAELYNFEQVCSYLVGPEQQQYPVFSVARRQKRNIVNPFKVMPARS</sequence>
<dbReference type="EC" id="2.7.3.-" evidence="3"/>
<dbReference type="PROSITE" id="PS50125">
    <property type="entry name" value="GUANYLATE_CYCLASE_2"/>
    <property type="match status" value="1"/>
</dbReference>
<proteinExistence type="predicted"/>